<dbReference type="AlphaFoldDB" id="W8VQZ4"/>
<keyword evidence="2" id="KW-1185">Reference proteome</keyword>
<proteinExistence type="predicted"/>
<sequence length="38" mass="4329">MPRHNTIAFLFSLFLLKKCIHFFVEGQNSAAESKGDCQ</sequence>
<dbReference type="STRING" id="1454201.NMS_1980"/>
<evidence type="ECO:0000313" key="1">
    <source>
        <dbReference type="EMBL" id="BAO55989.1"/>
    </source>
</evidence>
<protein>
    <submittedName>
        <fullName evidence="1">Uncharacterized protein</fullName>
    </submittedName>
</protein>
<name>W8VQZ4_9FLAO</name>
<evidence type="ECO:0000313" key="2">
    <source>
        <dbReference type="Proteomes" id="UP000031760"/>
    </source>
</evidence>
<dbReference type="KEGG" id="nmf:NMS_1980"/>
<accession>W8VQZ4</accession>
<reference evidence="1 2" key="1">
    <citation type="journal article" date="2014" name="Proc. Natl. Acad. Sci. U.S.A.">
        <title>Functional characterization of flavobacteria rhodopsins reveals a unique class of light-driven chloride pump in bacteria.</title>
        <authorList>
            <person name="Yoshizawa S."/>
            <person name="Kumagai Y."/>
            <person name="Kim H."/>
            <person name="Ogura Y."/>
            <person name="Hayashi T."/>
            <person name="Iwasaki W."/>
            <person name="DeLong E.F."/>
            <person name="Kogure K."/>
        </authorList>
    </citation>
    <scope>NUCLEOTIDE SEQUENCE [LARGE SCALE GENOMIC DNA]</scope>
    <source>
        <strain evidence="1 2">S1-08</strain>
    </source>
</reference>
<dbReference type="HOGENOM" id="CLU_3330840_0_0_10"/>
<dbReference type="EMBL" id="AP014548">
    <property type="protein sequence ID" value="BAO55989.1"/>
    <property type="molecule type" value="Genomic_DNA"/>
</dbReference>
<organism evidence="1 2">
    <name type="scientific">Nonlabens marinus S1-08</name>
    <dbReference type="NCBI Taxonomy" id="1454201"/>
    <lineage>
        <taxon>Bacteria</taxon>
        <taxon>Pseudomonadati</taxon>
        <taxon>Bacteroidota</taxon>
        <taxon>Flavobacteriia</taxon>
        <taxon>Flavobacteriales</taxon>
        <taxon>Flavobacteriaceae</taxon>
        <taxon>Nonlabens</taxon>
    </lineage>
</organism>
<gene>
    <name evidence="1" type="ORF">NMS_1980</name>
</gene>
<dbReference type="Proteomes" id="UP000031760">
    <property type="component" value="Chromosome"/>
</dbReference>